<reference evidence="1" key="2">
    <citation type="journal article" date="2022" name="New Phytol.">
        <title>Evolutionary transition to the ectomycorrhizal habit in the genomes of a hyperdiverse lineage of mushroom-forming fungi.</title>
        <authorList>
            <person name="Looney B."/>
            <person name="Miyauchi S."/>
            <person name="Morin E."/>
            <person name="Drula E."/>
            <person name="Courty P.E."/>
            <person name="Kohler A."/>
            <person name="Kuo A."/>
            <person name="LaButti K."/>
            <person name="Pangilinan J."/>
            <person name="Lipzen A."/>
            <person name="Riley R."/>
            <person name="Andreopoulos W."/>
            <person name="He G."/>
            <person name="Johnson J."/>
            <person name="Nolan M."/>
            <person name="Tritt A."/>
            <person name="Barry K.W."/>
            <person name="Grigoriev I.V."/>
            <person name="Nagy L.G."/>
            <person name="Hibbett D."/>
            <person name="Henrissat B."/>
            <person name="Matheny P.B."/>
            <person name="Labbe J."/>
            <person name="Martin F.M."/>
        </authorList>
    </citation>
    <scope>NUCLEOTIDE SEQUENCE</scope>
    <source>
        <strain evidence="1">HHB10654</strain>
    </source>
</reference>
<sequence>MQSPFSKDPFVLSIPSEREPTFDLSPGEGDALSSSVTQFKKQGDGPESVRWIGNATCIVEIGGVRIMTDPNFLHQGDHVHLAPGVVAQRLKDPAFNYEECPPVDFIILSHLHADHFDDLVAAHLRRNIPIISNPHAVAGLAEQGFTSLAALNTWDAVLVRNEVGAVCRITSMPGKHTLGEHPHGSVLETIPPVMGSLIEILGDGEDVKYTLYISGDTLYYDELKEIRVKYPTINLALLHLGGTTIPVINVMVTMDAEQGMQLLCALNPERAIPIHMDDYDAFLSGLDDFKKVVEREGWGDRVTFLDRGEAYYFSRTK</sequence>
<gene>
    <name evidence="1" type="ORF">BV25DRAFT_1914456</name>
</gene>
<reference evidence="1" key="1">
    <citation type="submission" date="2021-03" db="EMBL/GenBank/DDBJ databases">
        <authorList>
            <consortium name="DOE Joint Genome Institute"/>
            <person name="Ahrendt S."/>
            <person name="Looney B.P."/>
            <person name="Miyauchi S."/>
            <person name="Morin E."/>
            <person name="Drula E."/>
            <person name="Courty P.E."/>
            <person name="Chicoki N."/>
            <person name="Fauchery L."/>
            <person name="Kohler A."/>
            <person name="Kuo A."/>
            <person name="Labutti K."/>
            <person name="Pangilinan J."/>
            <person name="Lipzen A."/>
            <person name="Riley R."/>
            <person name="Andreopoulos W."/>
            <person name="He G."/>
            <person name="Johnson J."/>
            <person name="Barry K.W."/>
            <person name="Grigoriev I.V."/>
            <person name="Nagy L."/>
            <person name="Hibbett D."/>
            <person name="Henrissat B."/>
            <person name="Matheny P.B."/>
            <person name="Labbe J."/>
            <person name="Martin F."/>
        </authorList>
    </citation>
    <scope>NUCLEOTIDE SEQUENCE</scope>
    <source>
        <strain evidence="1">HHB10654</strain>
    </source>
</reference>
<keyword evidence="2" id="KW-1185">Reference proteome</keyword>
<dbReference type="EMBL" id="MU277199">
    <property type="protein sequence ID" value="KAI0064235.1"/>
    <property type="molecule type" value="Genomic_DNA"/>
</dbReference>
<comment type="caution">
    <text evidence="1">The sequence shown here is derived from an EMBL/GenBank/DDBJ whole genome shotgun (WGS) entry which is preliminary data.</text>
</comment>
<evidence type="ECO:0000313" key="1">
    <source>
        <dbReference type="EMBL" id="KAI0064235.1"/>
    </source>
</evidence>
<protein>
    <submittedName>
        <fullName evidence="1">Metallo-hydrolase/oxidoreductase</fullName>
    </submittedName>
</protein>
<accession>A0ACB8T678</accession>
<evidence type="ECO:0000313" key="2">
    <source>
        <dbReference type="Proteomes" id="UP000814140"/>
    </source>
</evidence>
<proteinExistence type="predicted"/>
<organism evidence="1 2">
    <name type="scientific">Artomyces pyxidatus</name>
    <dbReference type="NCBI Taxonomy" id="48021"/>
    <lineage>
        <taxon>Eukaryota</taxon>
        <taxon>Fungi</taxon>
        <taxon>Dikarya</taxon>
        <taxon>Basidiomycota</taxon>
        <taxon>Agaricomycotina</taxon>
        <taxon>Agaricomycetes</taxon>
        <taxon>Russulales</taxon>
        <taxon>Auriscalpiaceae</taxon>
        <taxon>Artomyces</taxon>
    </lineage>
</organism>
<dbReference type="Proteomes" id="UP000814140">
    <property type="component" value="Unassembled WGS sequence"/>
</dbReference>
<name>A0ACB8T678_9AGAM</name>